<feature type="compositionally biased region" description="Low complexity" evidence="4">
    <location>
        <begin position="298"/>
        <end position="308"/>
    </location>
</feature>
<protein>
    <submittedName>
        <fullName evidence="7">Putative mating type protein MAT1-2-1</fullName>
    </submittedName>
</protein>
<evidence type="ECO:0000256" key="4">
    <source>
        <dbReference type="SAM" id="MobiDB-lite"/>
    </source>
</evidence>
<dbReference type="Proteomes" id="UP000615446">
    <property type="component" value="Unassembled WGS sequence"/>
</dbReference>
<dbReference type="OrthoDB" id="6247875at2759"/>
<dbReference type="GO" id="GO:0030154">
    <property type="term" value="P:cell differentiation"/>
    <property type="evidence" value="ECO:0007669"/>
    <property type="project" value="TreeGrafter"/>
</dbReference>
<dbReference type="Pfam" id="PF00505">
    <property type="entry name" value="HMG_box"/>
    <property type="match status" value="1"/>
</dbReference>
<evidence type="ECO:0000256" key="1">
    <source>
        <dbReference type="ARBA" id="ARBA00023125"/>
    </source>
</evidence>
<feature type="compositionally biased region" description="Low complexity" evidence="4">
    <location>
        <begin position="22"/>
        <end position="41"/>
    </location>
</feature>
<dbReference type="PANTHER" id="PTHR10270">
    <property type="entry name" value="SOX TRANSCRIPTION FACTOR"/>
    <property type="match status" value="1"/>
</dbReference>
<evidence type="ECO:0000313" key="6">
    <source>
        <dbReference type="EMBL" id="GBC02245.1"/>
    </source>
</evidence>
<dbReference type="SUPFAM" id="SSF47095">
    <property type="entry name" value="HMG-box"/>
    <property type="match status" value="1"/>
</dbReference>
<dbReference type="GO" id="GO:0001228">
    <property type="term" value="F:DNA-binding transcription activator activity, RNA polymerase II-specific"/>
    <property type="evidence" value="ECO:0007669"/>
    <property type="project" value="TreeGrafter"/>
</dbReference>
<organism evidence="6 8">
    <name type="scientific">Rhizophagus clarus</name>
    <dbReference type="NCBI Taxonomy" id="94130"/>
    <lineage>
        <taxon>Eukaryota</taxon>
        <taxon>Fungi</taxon>
        <taxon>Fungi incertae sedis</taxon>
        <taxon>Mucoromycota</taxon>
        <taxon>Glomeromycotina</taxon>
        <taxon>Glomeromycetes</taxon>
        <taxon>Glomerales</taxon>
        <taxon>Glomeraceae</taxon>
        <taxon>Rhizophagus</taxon>
    </lineage>
</organism>
<dbReference type="SMART" id="SM00398">
    <property type="entry name" value="HMG"/>
    <property type="match status" value="1"/>
</dbReference>
<evidence type="ECO:0000256" key="3">
    <source>
        <dbReference type="PROSITE-ProRule" id="PRU00267"/>
    </source>
</evidence>
<gene>
    <name evidence="7" type="ORF">RCL2_000403500</name>
    <name evidence="6" type="ORF">RclHR1_04510017</name>
</gene>
<keyword evidence="3" id="KW-0539">Nucleus</keyword>
<feature type="compositionally biased region" description="Basic residues" evidence="4">
    <location>
        <begin position="205"/>
        <end position="217"/>
    </location>
</feature>
<accession>A0A2Z6RVC4</accession>
<feature type="region of interest" description="Disordered" evidence="4">
    <location>
        <begin position="274"/>
        <end position="311"/>
    </location>
</feature>
<dbReference type="EMBL" id="BEXD01003817">
    <property type="protein sequence ID" value="GBC02245.1"/>
    <property type="molecule type" value="Genomic_DNA"/>
</dbReference>
<feature type="region of interest" description="Disordered" evidence="4">
    <location>
        <begin position="205"/>
        <end position="258"/>
    </location>
</feature>
<comment type="caution">
    <text evidence="6">The sequence shown here is derived from an EMBL/GenBank/DDBJ whole genome shotgun (WGS) entry which is preliminary data.</text>
</comment>
<keyword evidence="8" id="KW-1185">Reference proteome</keyword>
<reference evidence="6 8" key="1">
    <citation type="submission" date="2017-11" db="EMBL/GenBank/DDBJ databases">
        <title>The genome of Rhizophagus clarus HR1 reveals common genetic basis of auxotrophy among arbuscular mycorrhizal fungi.</title>
        <authorList>
            <person name="Kobayashi Y."/>
        </authorList>
    </citation>
    <scope>NUCLEOTIDE SEQUENCE [LARGE SCALE GENOMIC DNA]</scope>
    <source>
        <strain evidence="6 8">HR1</strain>
    </source>
</reference>
<evidence type="ECO:0000313" key="8">
    <source>
        <dbReference type="Proteomes" id="UP000247702"/>
    </source>
</evidence>
<feature type="region of interest" description="Disordered" evidence="4">
    <location>
        <begin position="1"/>
        <end position="52"/>
    </location>
</feature>
<feature type="domain" description="HMG box" evidence="5">
    <location>
        <begin position="133"/>
        <end position="205"/>
    </location>
</feature>
<dbReference type="AlphaFoldDB" id="A0A2Z6RVC4"/>
<proteinExistence type="predicted"/>
<dbReference type="InterPro" id="IPR036910">
    <property type="entry name" value="HMG_box_dom_sf"/>
</dbReference>
<keyword evidence="1 3" id="KW-0238">DNA-binding</keyword>
<name>A0A2Z6RVC4_9GLOM</name>
<keyword evidence="2" id="KW-0804">Transcription</keyword>
<dbReference type="PANTHER" id="PTHR10270:SF161">
    <property type="entry name" value="SEX-DETERMINING REGION Y PROTEIN"/>
    <property type="match status" value="1"/>
</dbReference>
<dbReference type="InterPro" id="IPR050140">
    <property type="entry name" value="SRY-related_HMG-box_TF-like"/>
</dbReference>
<dbReference type="GO" id="GO:0005634">
    <property type="term" value="C:nucleus"/>
    <property type="evidence" value="ECO:0007669"/>
    <property type="project" value="UniProtKB-UniRule"/>
</dbReference>
<reference evidence="7" key="2">
    <citation type="submission" date="2019-10" db="EMBL/GenBank/DDBJ databases">
        <title>Conservation and host-specific expression of non-tandemly repeated heterogenous ribosome RNA gene in arbuscular mycorrhizal fungi.</title>
        <authorList>
            <person name="Maeda T."/>
            <person name="Kobayashi Y."/>
            <person name="Nakagawa T."/>
            <person name="Ezawa T."/>
            <person name="Yamaguchi K."/>
            <person name="Bino T."/>
            <person name="Nishimoto Y."/>
            <person name="Shigenobu S."/>
            <person name="Kawaguchi M."/>
        </authorList>
    </citation>
    <scope>NUCLEOTIDE SEQUENCE</scope>
    <source>
        <strain evidence="7">HR1</strain>
    </source>
</reference>
<evidence type="ECO:0000256" key="2">
    <source>
        <dbReference type="ARBA" id="ARBA00023163"/>
    </source>
</evidence>
<feature type="compositionally biased region" description="Basic and acidic residues" evidence="4">
    <location>
        <begin position="236"/>
        <end position="248"/>
    </location>
</feature>
<feature type="compositionally biased region" description="Basic and acidic residues" evidence="4">
    <location>
        <begin position="1"/>
        <end position="17"/>
    </location>
</feature>
<sequence>MESKQNQNELRDWKLNNDIDSTPRPTSASTSKSSTSSIKSNNKSESKQKVPFTLKYQLNIRKNSNDSTSSTVNSPLPIGTQSGLLADLTFDQDKGQFLWATESYQQNLKKRRVTNNSNNGGNSSPKPYDICKVPRPPNAFIIYHRNKSKELAKFKSNGKGDSNDRHPSKTVAEMWKEEPAEIKLQYQREADLALVEHKKKYPFYKYKPKKKDSKNKSKSQQANNKTKNKKSSSIKSSDDDNDDKKEISNEEDDSQVPIEHRKQAAMESAFTVFDLGPSKENNNNNSNSPPHTPHTPHTPHSPTNMTNPQVMTPIWTDYDKQFFDNPINERLNYSPLQLPSPQPQSQSRQQCQCTAHCVNNNNNNNNNNNSNGVASVASTLETLSSEQWNAVSEIFSNVLECMGVFPPSNNPTTPIEATPTSIAQVTPPVPNCISGISITGMENNIITTPTTIVDNMINFDATTCTLDETNYFQITTNDWNEMDIDDMNNIPANYVVPSQSVSNSVNSVPPPTPTSPTDYLSWTHQSIDSQFADPITNVMTTTEQFSQINQQPTNDNLFTTVNDNICSLFNSDFDNGFNFTL</sequence>
<dbReference type="Gene3D" id="1.10.30.10">
    <property type="entry name" value="High mobility group box domain"/>
    <property type="match status" value="1"/>
</dbReference>
<dbReference type="PROSITE" id="PS50118">
    <property type="entry name" value="HMG_BOX_2"/>
    <property type="match status" value="1"/>
</dbReference>
<evidence type="ECO:0000259" key="5">
    <source>
        <dbReference type="PROSITE" id="PS50118"/>
    </source>
</evidence>
<dbReference type="EMBL" id="BLAL01000025">
    <property type="protein sequence ID" value="GES76635.1"/>
    <property type="molecule type" value="Genomic_DNA"/>
</dbReference>
<evidence type="ECO:0000313" key="7">
    <source>
        <dbReference type="EMBL" id="GES76635.1"/>
    </source>
</evidence>
<dbReference type="InterPro" id="IPR009071">
    <property type="entry name" value="HMG_box_dom"/>
</dbReference>
<feature type="DNA-binding region" description="HMG box" evidence="3">
    <location>
        <begin position="133"/>
        <end position="205"/>
    </location>
</feature>
<dbReference type="Proteomes" id="UP000247702">
    <property type="component" value="Unassembled WGS sequence"/>
</dbReference>
<dbReference type="GO" id="GO:0000978">
    <property type="term" value="F:RNA polymerase II cis-regulatory region sequence-specific DNA binding"/>
    <property type="evidence" value="ECO:0007669"/>
    <property type="project" value="TreeGrafter"/>
</dbReference>